<accession>A0A2Z6QQZ1</accession>
<protein>
    <submittedName>
        <fullName evidence="1">Uncharacterized protein</fullName>
    </submittedName>
</protein>
<reference evidence="1 2" key="1">
    <citation type="submission" date="2017-11" db="EMBL/GenBank/DDBJ databases">
        <title>The genome of Rhizophagus clarus HR1 reveals common genetic basis of auxotrophy among arbuscular mycorrhizal fungi.</title>
        <authorList>
            <person name="Kobayashi Y."/>
        </authorList>
    </citation>
    <scope>NUCLEOTIDE SEQUENCE [LARGE SCALE GENOMIC DNA]</scope>
    <source>
        <strain evidence="1 2">HR1</strain>
    </source>
</reference>
<organism evidence="1 2">
    <name type="scientific">Rhizophagus clarus</name>
    <dbReference type="NCBI Taxonomy" id="94130"/>
    <lineage>
        <taxon>Eukaryota</taxon>
        <taxon>Fungi</taxon>
        <taxon>Fungi incertae sedis</taxon>
        <taxon>Mucoromycota</taxon>
        <taxon>Glomeromycotina</taxon>
        <taxon>Glomeromycetes</taxon>
        <taxon>Glomerales</taxon>
        <taxon>Glomeraceae</taxon>
        <taxon>Rhizophagus</taxon>
    </lineage>
</organism>
<dbReference type="EMBL" id="BEXD01001136">
    <property type="protein sequence ID" value="GBB92527.1"/>
    <property type="molecule type" value="Genomic_DNA"/>
</dbReference>
<dbReference type="AlphaFoldDB" id="A0A2Z6QQZ1"/>
<evidence type="ECO:0000313" key="2">
    <source>
        <dbReference type="Proteomes" id="UP000247702"/>
    </source>
</evidence>
<gene>
    <name evidence="1" type="ORF">RclHR1_02020009</name>
</gene>
<keyword evidence="2" id="KW-1185">Reference proteome</keyword>
<name>A0A2Z6QQZ1_9GLOM</name>
<comment type="caution">
    <text evidence="1">The sequence shown here is derived from an EMBL/GenBank/DDBJ whole genome shotgun (WGS) entry which is preliminary data.</text>
</comment>
<sequence>MAGLINLLRYNFLNSSKCLKKMIFRVFTSIRNLKNLTNTKISAKLGKVATLTAVYTVQRFRLVRSICERSQ</sequence>
<dbReference type="Proteomes" id="UP000247702">
    <property type="component" value="Unassembled WGS sequence"/>
</dbReference>
<evidence type="ECO:0000313" key="1">
    <source>
        <dbReference type="EMBL" id="GBB92527.1"/>
    </source>
</evidence>
<proteinExistence type="predicted"/>